<dbReference type="AlphaFoldDB" id="A0A9D2MDH5"/>
<protein>
    <submittedName>
        <fullName evidence="6">Chloride channel protein</fullName>
    </submittedName>
</protein>
<dbReference type="InterPro" id="IPR014743">
    <property type="entry name" value="Cl-channel_core"/>
</dbReference>
<dbReference type="Proteomes" id="UP000824211">
    <property type="component" value="Unassembled WGS sequence"/>
</dbReference>
<reference evidence="6" key="2">
    <citation type="submission" date="2021-04" db="EMBL/GenBank/DDBJ databases">
        <authorList>
            <person name="Gilroy R."/>
        </authorList>
    </citation>
    <scope>NUCLEOTIDE SEQUENCE</scope>
    <source>
        <strain evidence="6">ChiHjej9B8-13557</strain>
    </source>
</reference>
<feature type="transmembrane region" description="Helical" evidence="5">
    <location>
        <begin position="193"/>
        <end position="211"/>
    </location>
</feature>
<dbReference type="EMBL" id="DWXX01000014">
    <property type="protein sequence ID" value="HJB58174.1"/>
    <property type="molecule type" value="Genomic_DNA"/>
</dbReference>
<dbReference type="GO" id="GO:0015108">
    <property type="term" value="F:chloride transmembrane transporter activity"/>
    <property type="evidence" value="ECO:0007669"/>
    <property type="project" value="InterPro"/>
</dbReference>
<feature type="transmembrane region" description="Helical" evidence="5">
    <location>
        <begin position="305"/>
        <end position="323"/>
    </location>
</feature>
<feature type="transmembrane region" description="Helical" evidence="5">
    <location>
        <begin position="28"/>
        <end position="50"/>
    </location>
</feature>
<gene>
    <name evidence="6" type="ORF">H9771_00700</name>
</gene>
<reference evidence="6" key="1">
    <citation type="journal article" date="2021" name="PeerJ">
        <title>Extensive microbial diversity within the chicken gut microbiome revealed by metagenomics and culture.</title>
        <authorList>
            <person name="Gilroy R."/>
            <person name="Ravi A."/>
            <person name="Getino M."/>
            <person name="Pursley I."/>
            <person name="Horton D.L."/>
            <person name="Alikhan N.F."/>
            <person name="Baker D."/>
            <person name="Gharbi K."/>
            <person name="Hall N."/>
            <person name="Watson M."/>
            <person name="Adriaenssens E.M."/>
            <person name="Foster-Nyarko E."/>
            <person name="Jarju S."/>
            <person name="Secka A."/>
            <person name="Antonio M."/>
            <person name="Oren A."/>
            <person name="Chaudhuri R.R."/>
            <person name="La Ragione R."/>
            <person name="Hildebrand F."/>
            <person name="Pallen M.J."/>
        </authorList>
    </citation>
    <scope>NUCLEOTIDE SEQUENCE</scope>
    <source>
        <strain evidence="6">ChiHjej9B8-13557</strain>
    </source>
</reference>
<evidence type="ECO:0000313" key="6">
    <source>
        <dbReference type="EMBL" id="HJB58174.1"/>
    </source>
</evidence>
<proteinExistence type="predicted"/>
<accession>A0A9D2MDH5</accession>
<keyword evidence="4 5" id="KW-0472">Membrane</keyword>
<comment type="caution">
    <text evidence="6">The sequence shown here is derived from an EMBL/GenBank/DDBJ whole genome shotgun (WGS) entry which is preliminary data.</text>
</comment>
<keyword evidence="3 5" id="KW-1133">Transmembrane helix</keyword>
<dbReference type="SUPFAM" id="SSF81340">
    <property type="entry name" value="Clc chloride channel"/>
    <property type="match status" value="1"/>
</dbReference>
<feature type="transmembrane region" description="Helical" evidence="5">
    <location>
        <begin position="386"/>
        <end position="407"/>
    </location>
</feature>
<feature type="transmembrane region" description="Helical" evidence="5">
    <location>
        <begin position="62"/>
        <end position="81"/>
    </location>
</feature>
<dbReference type="PANTHER" id="PTHR43427">
    <property type="entry name" value="CHLORIDE CHANNEL PROTEIN CLC-E"/>
    <property type="match status" value="1"/>
</dbReference>
<dbReference type="InterPro" id="IPR050368">
    <property type="entry name" value="ClC-type_chloride_channel"/>
</dbReference>
<evidence type="ECO:0000256" key="5">
    <source>
        <dbReference type="SAM" id="Phobius"/>
    </source>
</evidence>
<dbReference type="PANTHER" id="PTHR43427:SF12">
    <property type="entry name" value="CHLORIDE TRANSPORTER"/>
    <property type="match status" value="1"/>
</dbReference>
<comment type="subcellular location">
    <subcellularLocation>
        <location evidence="1">Membrane</location>
        <topology evidence="1">Multi-pass membrane protein</topology>
    </subcellularLocation>
</comment>
<name>A0A9D2MDH5_9FIRM</name>
<evidence type="ECO:0000256" key="4">
    <source>
        <dbReference type="ARBA" id="ARBA00023136"/>
    </source>
</evidence>
<evidence type="ECO:0000256" key="1">
    <source>
        <dbReference type="ARBA" id="ARBA00004141"/>
    </source>
</evidence>
<dbReference type="Pfam" id="PF00654">
    <property type="entry name" value="Voltage_CLC"/>
    <property type="match status" value="1"/>
</dbReference>
<evidence type="ECO:0000256" key="2">
    <source>
        <dbReference type="ARBA" id="ARBA00022692"/>
    </source>
</evidence>
<feature type="transmembrane region" description="Helical" evidence="5">
    <location>
        <begin position="266"/>
        <end position="285"/>
    </location>
</feature>
<dbReference type="Gene3D" id="1.10.3080.10">
    <property type="entry name" value="Clc chloride channel"/>
    <property type="match status" value="1"/>
</dbReference>
<feature type="transmembrane region" description="Helical" evidence="5">
    <location>
        <begin position="330"/>
        <end position="350"/>
    </location>
</feature>
<evidence type="ECO:0000313" key="7">
    <source>
        <dbReference type="Proteomes" id="UP000824211"/>
    </source>
</evidence>
<feature type="transmembrane region" description="Helical" evidence="5">
    <location>
        <begin position="231"/>
        <end position="254"/>
    </location>
</feature>
<feature type="transmembrane region" description="Helical" evidence="5">
    <location>
        <begin position="356"/>
        <end position="379"/>
    </location>
</feature>
<evidence type="ECO:0000256" key="3">
    <source>
        <dbReference type="ARBA" id="ARBA00022989"/>
    </source>
</evidence>
<organism evidence="6 7">
    <name type="scientific">Candidatus Faecalibacterium faecipullorum</name>
    <dbReference type="NCBI Taxonomy" id="2838578"/>
    <lineage>
        <taxon>Bacteria</taxon>
        <taxon>Bacillati</taxon>
        <taxon>Bacillota</taxon>
        <taxon>Clostridia</taxon>
        <taxon>Eubacteriales</taxon>
        <taxon>Oscillospiraceae</taxon>
        <taxon>Faecalibacterium</taxon>
    </lineage>
</organism>
<dbReference type="GO" id="GO:0016020">
    <property type="term" value="C:membrane"/>
    <property type="evidence" value="ECO:0007669"/>
    <property type="project" value="UniProtKB-SubCell"/>
</dbReference>
<sequence>MEMEDRQKFKTDCKAALGRVCAQAKRQLTLLGLAALAGALAGVLTAVFGHGVLAATAVRERWPWLLALLPAGGALIWLVYARFGGACGRGMALVFDAEAGRREGVPRRLVPLAVGATWLGHLLGASVGREGVAVQIAAAGASALSPALRDPADRRRLLTAGVAAGFAGLFRTPLAATLFALELFRAGVMEYDVLLPALAAALTASAVSGGLGVSPASASLGPAPAFTVETLIALAVLGAACGLTGRLFVGLLHGLKDRLGRWMPNACLRIVLVGALVAVFGFATGGRYNGLSEGIASAALSGAGVYAWDWLAKLCLTAVCLAAGYQGGEVAPLFTIGAALGAVLAAPLGLPVPAAAALGYAAVFAAGTNTFAAAVLVGVELFGGGYAGCLFLVCAAAYACNGGHSIYPQGQQGRAG</sequence>
<dbReference type="InterPro" id="IPR001807">
    <property type="entry name" value="ClC"/>
</dbReference>
<keyword evidence="2 5" id="KW-0812">Transmembrane</keyword>